<feature type="compositionally biased region" description="Polar residues" evidence="14">
    <location>
        <begin position="1"/>
        <end position="13"/>
    </location>
</feature>
<dbReference type="SMART" id="SM00220">
    <property type="entry name" value="S_TKc"/>
    <property type="match status" value="1"/>
</dbReference>
<feature type="transmembrane region" description="Helical" evidence="15">
    <location>
        <begin position="171"/>
        <end position="191"/>
    </location>
</feature>
<feature type="region of interest" description="Disordered" evidence="14">
    <location>
        <begin position="1"/>
        <end position="121"/>
    </location>
</feature>
<feature type="compositionally biased region" description="Low complexity" evidence="14">
    <location>
        <begin position="1201"/>
        <end position="1214"/>
    </location>
</feature>
<keyword evidence="6 13" id="KW-0547">Nucleotide-binding</keyword>
<feature type="transmembrane region" description="Helical" evidence="15">
    <location>
        <begin position="483"/>
        <end position="503"/>
    </location>
</feature>
<evidence type="ECO:0000256" key="12">
    <source>
        <dbReference type="ARBA" id="ARBA00048679"/>
    </source>
</evidence>
<dbReference type="GO" id="GO:0004674">
    <property type="term" value="F:protein serine/threonine kinase activity"/>
    <property type="evidence" value="ECO:0007669"/>
    <property type="project" value="UniProtKB-KW"/>
</dbReference>
<evidence type="ECO:0000256" key="11">
    <source>
        <dbReference type="ARBA" id="ARBA00047899"/>
    </source>
</evidence>
<evidence type="ECO:0000256" key="13">
    <source>
        <dbReference type="PROSITE-ProRule" id="PRU10141"/>
    </source>
</evidence>
<dbReference type="InterPro" id="IPR036259">
    <property type="entry name" value="MFS_trans_sf"/>
</dbReference>
<feature type="region of interest" description="Disordered" evidence="14">
    <location>
        <begin position="814"/>
        <end position="849"/>
    </location>
</feature>
<dbReference type="Gene3D" id="1.20.1250.20">
    <property type="entry name" value="MFS general substrate transporter like domains"/>
    <property type="match status" value="1"/>
</dbReference>
<sequence>MASPTTDRSSPPVSSAGAHNTIPPTSTVTHDTGASAHAGSTIGAKLSGAAEEVRGKYPPRDPMLRQKSRTPLLGQPDAPALPQYTDDDSPSPTSPLLDPARESTAPAGGDGDDEGAPTPLDATLEEVGMGTYQWRLFVLCGCSWWSDNAWLQCMAVILPRVQQHWDISDRWIGLLSTSLFAGMMVGAWGWGSYSDAYGRVPAFHLTFCFSAVFGTASAFAPTFGWLCFALFCLGTGVGGSMPTDGTLFLENTPKTKHYLLTALSVFFSLGAIFTSILGLVILPPFSCAPNAGKGDTPACDVKVENNGWRYMLGALGLVSIVMFLGRVLLFRLHESPKFLVASNRPSAAVIILQKISRLNGDNKSFVLSDVVDAAGAAAEAPEEVAAAQADSDPPADDSDVPPRRPARTDSDNIPSPSSLGEDAEEDLVAFALPPSYVSQSVRRHRSTRPAWIDCLPRGWREGVDEYVARMEDLLEPKWRRTTLLVWAIWALAAAGYTIFNVFLPKFLEAKLSHEGSPSAEATQEETLRDYVLYTVSGLPGSLLGAYLVETSLGRAKTLAFSTLATSAATFVFVFVSSRTGVVLSSMVVSLAATLMYAVIYSLTPEIFPVTKRGTATGIASAVSRLAGLLSPLLTGALLAALEGFTVPLLLSAACFGATAVASRSLDSPNLPRSAAQPGSSPRSFTMEEPGEVQEREIEVLQAIYGDEFQKAESRTAWKTVNAAHEFRVCVRPVEEDLKDKVQVWLRFKLPQRYPKIAPTMTLEEPKGLSPQHLSHLLSTLQRAASSRLGDEMCYDLCSQAAAYITERHIDSVRGVQPSLEDQRRKRGEEQAKATEEAQRRAETLKEQREAEEAARLSMLISEDVRRKEELRLERERRERELDRERETALLEVDSNGEKRVRMPLALSRGEAKAEVTVRFGFPTAGDWLGRIFSAEIIPDGQAPQPASAYVVEVLAPYFLTSQGKRKLSKIEADLDRIHSLQHPHVLPITAYRIVRYSPSFFPPNSQAQRAIRSGEGWTVLIAAPPIRSPSLERLLSTVGELRPDRALGYFAQLVSAVEYLHAHNVVHRAIKPKAVFIASDEGQADGSGDAGGVQLSGAGWYRRLIDLNKAEPWLVQPADDDLPDSWTCPEALAAPFTYDRSRDMYELGVVLAQMVFGLDVVRKYGSPAELVRSIPRSASSVLKRVLSDLLLTEGKKRPTASRLAAQLAESSSSSTRHGPLALSTTPPNALSAWNQLHDGHKALTPLVSPPPTQLSRSVEGPSGFFWQPRSSVSRYRAEFEELEFLGRGGGGQVVKARNRLDGHLYAIKKIRLPSDKASEAKLLREVTIWSRMNHPNIVRYHTSWTEIDESFSGFGGERSAGPHGQTGTTDSLVTTEASTEDASSDDSDATDSVVDFDEDSSPGADLDMDFGGPGDDDLDFLSVGHAQSHSVSYPSIHFGNEDDPSRAGSEESSSPVISKHGFSKKAPTQPATAASTPKQTRTLYIQMEYVEKLTLRETIEDGLSEVDSWRLLFQILSAMLHFTSLNILHRDLKPSNIFIDVKGDVRIGDFGLAVNEGGTESADVYLSIENSMDESDLTSGVGTSLYIAPEMMQRGRLERAVKYSNKIDMYSLGIVFFEMWHPFKTGMERIQVLHDLRRPEIIFPPTWDKIKLARHTKIVQACLTHNPELRPSPKDLLSSDLLPPRVGDDSIEETIRLLSQSGTTHAQTLISALFNQSDEDRMRKDYSYDFYDGQGAKVDNDPYAQLVHDRLSRIFRQKGAVQMDSPLLMPHSQIYASRKPVRLLDADGTIVCLPFQLNIPFCRMVARDTSLTRLKRWTIAPVFRQAAAGGQPRAVLNAAFDIVSDAVMPAMEAECIYVVEEILEAFPLGGKPAHLVNHSKILDAIIDIFPAKQREAVCEILVQHGRLQRTWSKTSSDLFKLIGVSRSMCDLLGALNGVGDLGKMRSLVLATVPRLKHVVQEGFDELRDILSLCQHMGVKNVKVAPLLATNHDLHRNGTIFESHMVRGKTRDVVATGGRFDDVVSRLAAPEVRFSGRCPHVVGFSLAVAKLSVAAADANATSGKHAMTRKEEHLRSYGPWAIRRCDVYVCSFSPGLIDLRLDIVKDLWQAGLKADLMYDDDFLTLTPEQLVSACRREGILWLVIVKPSAAGRSAADESDMSLKVKSVLRGAEEEVPRSDLSTWLIKEMREQTIVDEAVGGGSNDAVADSSTTLVDPPKPTREYIPLLADDDVRQKGRHNKRTMIAHRAEKNIEEAAKAASEAPVFAIDIDGLAFERMAHSPVWVTNDEAFKALLHTAPPGKRDYYASIRQAIQKHRRQKDISRFWLFSLREDRSVLMSFFDTSLAS</sequence>
<feature type="compositionally biased region" description="Polar residues" evidence="14">
    <location>
        <begin position="22"/>
        <end position="32"/>
    </location>
</feature>
<dbReference type="InterPro" id="IPR000719">
    <property type="entry name" value="Prot_kinase_dom"/>
</dbReference>
<evidence type="ECO:0000256" key="8">
    <source>
        <dbReference type="ARBA" id="ARBA00022840"/>
    </source>
</evidence>
<feature type="region of interest" description="Disordered" evidence="14">
    <location>
        <begin position="1201"/>
        <end position="1224"/>
    </location>
</feature>
<feature type="compositionally biased region" description="Basic and acidic residues" evidence="14">
    <location>
        <begin position="1439"/>
        <end position="1449"/>
    </location>
</feature>
<keyword evidence="4" id="KW-0723">Serine/threonine-protein kinase</keyword>
<dbReference type="InterPro" id="IPR006575">
    <property type="entry name" value="RWD_dom"/>
</dbReference>
<dbReference type="GO" id="GO:0022857">
    <property type="term" value="F:transmembrane transporter activity"/>
    <property type="evidence" value="ECO:0007669"/>
    <property type="project" value="InterPro"/>
</dbReference>
<dbReference type="InterPro" id="IPR016135">
    <property type="entry name" value="UBQ-conjugating_enzyme/RWD"/>
</dbReference>
<dbReference type="SUPFAM" id="SSF55681">
    <property type="entry name" value="Class II aaRS and biotin synthetases"/>
    <property type="match status" value="1"/>
</dbReference>
<comment type="subcellular location">
    <subcellularLocation>
        <location evidence="1">Membrane</location>
        <topology evidence="1">Multi-pass membrane protein</topology>
    </subcellularLocation>
</comment>
<feature type="compositionally biased region" description="Low complexity" evidence="14">
    <location>
        <begin position="1464"/>
        <end position="1478"/>
    </location>
</feature>
<evidence type="ECO:0000259" key="17">
    <source>
        <dbReference type="PROSITE" id="PS50850"/>
    </source>
</evidence>
<dbReference type="PROSITE" id="PS50850">
    <property type="entry name" value="MFS"/>
    <property type="match status" value="1"/>
</dbReference>
<dbReference type="InterPro" id="IPR008271">
    <property type="entry name" value="Ser/Thr_kinase_AS"/>
</dbReference>
<dbReference type="RefSeq" id="XP_018270049.1">
    <property type="nucleotide sequence ID" value="XM_018417394.1"/>
</dbReference>
<dbReference type="Gene3D" id="1.10.510.10">
    <property type="entry name" value="Transferase(Phosphotransferase) domain 1"/>
    <property type="match status" value="2"/>
</dbReference>
<dbReference type="STRING" id="578459.A0A0P9EP59"/>
<dbReference type="OMA" id="WTEIDES"/>
<accession>A0A0P9EP59</accession>
<dbReference type="PROSITE" id="PS50908">
    <property type="entry name" value="RWD"/>
    <property type="match status" value="1"/>
</dbReference>
<keyword evidence="3" id="KW-0813">Transport</keyword>
<dbReference type="PROSITE" id="PS00108">
    <property type="entry name" value="PROTEIN_KINASE_ST"/>
    <property type="match status" value="1"/>
</dbReference>
<evidence type="ECO:0000313" key="20">
    <source>
        <dbReference type="Proteomes" id="UP000053890"/>
    </source>
</evidence>
<keyword evidence="5 15" id="KW-0812">Transmembrane</keyword>
<feature type="transmembrane region" description="Helical" evidence="15">
    <location>
        <begin position="581"/>
        <end position="600"/>
    </location>
</feature>
<organism evidence="19 20">
    <name type="scientific">Rhodotorula graminis (strain WP1)</name>
    <dbReference type="NCBI Taxonomy" id="578459"/>
    <lineage>
        <taxon>Eukaryota</taxon>
        <taxon>Fungi</taxon>
        <taxon>Dikarya</taxon>
        <taxon>Basidiomycota</taxon>
        <taxon>Pucciniomycotina</taxon>
        <taxon>Microbotryomycetes</taxon>
        <taxon>Sporidiobolales</taxon>
        <taxon>Sporidiobolaceae</taxon>
        <taxon>Rhodotorula</taxon>
    </lineage>
</organism>
<evidence type="ECO:0000256" key="7">
    <source>
        <dbReference type="ARBA" id="ARBA00022777"/>
    </source>
</evidence>
<evidence type="ECO:0000256" key="14">
    <source>
        <dbReference type="SAM" id="MobiDB-lite"/>
    </source>
</evidence>
<dbReference type="GO" id="GO:0051246">
    <property type="term" value="P:regulation of protein metabolic process"/>
    <property type="evidence" value="ECO:0007669"/>
    <property type="project" value="UniProtKB-ARBA"/>
</dbReference>
<dbReference type="GO" id="GO:0010468">
    <property type="term" value="P:regulation of gene expression"/>
    <property type="evidence" value="ECO:0007669"/>
    <property type="project" value="UniProtKB-ARBA"/>
</dbReference>
<feature type="domain" description="Protein kinase" evidence="16">
    <location>
        <begin position="1279"/>
        <end position="1682"/>
    </location>
</feature>
<dbReference type="InterPro" id="IPR024435">
    <property type="entry name" value="HisRS-related_dom"/>
</dbReference>
<keyword evidence="20" id="KW-1185">Reference proteome</keyword>
<dbReference type="SUPFAM" id="SSF56112">
    <property type="entry name" value="Protein kinase-like (PK-like)"/>
    <property type="match status" value="2"/>
</dbReference>
<feature type="compositionally biased region" description="Basic and acidic residues" evidence="14">
    <location>
        <begin position="51"/>
        <end position="64"/>
    </location>
</feature>
<keyword evidence="7" id="KW-0418">Kinase</keyword>
<dbReference type="Proteomes" id="UP000053890">
    <property type="component" value="Unassembled WGS sequence"/>
</dbReference>
<dbReference type="EC" id="2.7.11.1" evidence="2"/>
<dbReference type="SMART" id="SM00591">
    <property type="entry name" value="RWD"/>
    <property type="match status" value="1"/>
</dbReference>
<dbReference type="Gene3D" id="3.40.50.800">
    <property type="entry name" value="Anticodon-binding domain"/>
    <property type="match status" value="1"/>
</dbReference>
<dbReference type="Pfam" id="PF00069">
    <property type="entry name" value="Pkinase"/>
    <property type="match status" value="3"/>
</dbReference>
<dbReference type="CDD" id="cd23823">
    <property type="entry name" value="RWD_GCN2"/>
    <property type="match status" value="1"/>
</dbReference>
<evidence type="ECO:0000259" key="18">
    <source>
        <dbReference type="PROSITE" id="PS50908"/>
    </source>
</evidence>
<dbReference type="GO" id="GO:0005524">
    <property type="term" value="F:ATP binding"/>
    <property type="evidence" value="ECO:0007669"/>
    <property type="project" value="UniProtKB-UniRule"/>
</dbReference>
<dbReference type="InterPro" id="IPR017441">
    <property type="entry name" value="Protein_kinase_ATP_BS"/>
</dbReference>
<feature type="region of interest" description="Disordered" evidence="14">
    <location>
        <begin position="2198"/>
        <end position="2219"/>
    </location>
</feature>
<evidence type="ECO:0000256" key="6">
    <source>
        <dbReference type="ARBA" id="ARBA00022741"/>
    </source>
</evidence>
<feature type="compositionally biased region" description="Basic and acidic residues" evidence="14">
    <location>
        <begin position="820"/>
        <end position="849"/>
    </location>
</feature>
<dbReference type="FunFam" id="3.10.110.10:FF:000050">
    <property type="entry name" value="eIF-2-alpha kinase GCN2"/>
    <property type="match status" value="1"/>
</dbReference>
<dbReference type="Pfam" id="PF07690">
    <property type="entry name" value="MFS_1"/>
    <property type="match status" value="1"/>
</dbReference>
<feature type="domain" description="RWD" evidence="18">
    <location>
        <begin position="695"/>
        <end position="807"/>
    </location>
</feature>
<protein>
    <recommendedName>
        <fullName evidence="2">non-specific serine/threonine protein kinase</fullName>
        <ecNumber evidence="2">2.7.11.1</ecNumber>
    </recommendedName>
</protein>
<keyword evidence="10 15" id="KW-0472">Membrane</keyword>
<feature type="compositionally biased region" description="Acidic residues" evidence="14">
    <location>
        <begin position="1378"/>
        <end position="1400"/>
    </location>
</feature>
<dbReference type="Pfam" id="PF12745">
    <property type="entry name" value="HGTP_anticodon2"/>
    <property type="match status" value="1"/>
</dbReference>
<comment type="catalytic activity">
    <reaction evidence="12">
        <text>L-seryl-[protein] + ATP = O-phospho-L-seryl-[protein] + ADP + H(+)</text>
        <dbReference type="Rhea" id="RHEA:17989"/>
        <dbReference type="Rhea" id="RHEA-COMP:9863"/>
        <dbReference type="Rhea" id="RHEA-COMP:11604"/>
        <dbReference type="ChEBI" id="CHEBI:15378"/>
        <dbReference type="ChEBI" id="CHEBI:29999"/>
        <dbReference type="ChEBI" id="CHEBI:30616"/>
        <dbReference type="ChEBI" id="CHEBI:83421"/>
        <dbReference type="ChEBI" id="CHEBI:456216"/>
        <dbReference type="EC" id="2.7.11.1"/>
    </reaction>
</comment>
<dbReference type="EMBL" id="KQ474081">
    <property type="protein sequence ID" value="KPV74000.1"/>
    <property type="molecule type" value="Genomic_DNA"/>
</dbReference>
<dbReference type="SUPFAM" id="SSF103473">
    <property type="entry name" value="MFS general substrate transporter"/>
    <property type="match status" value="1"/>
</dbReference>
<evidence type="ECO:0000256" key="1">
    <source>
        <dbReference type="ARBA" id="ARBA00004141"/>
    </source>
</evidence>
<evidence type="ECO:0000256" key="4">
    <source>
        <dbReference type="ARBA" id="ARBA00022527"/>
    </source>
</evidence>
<feature type="transmembrane region" description="Helical" evidence="15">
    <location>
        <begin position="557"/>
        <end position="575"/>
    </location>
</feature>
<keyword evidence="8 13" id="KW-0067">ATP-binding</keyword>
<dbReference type="InterPro" id="IPR011701">
    <property type="entry name" value="MFS"/>
</dbReference>
<dbReference type="InterPro" id="IPR011009">
    <property type="entry name" value="Kinase-like_dom_sf"/>
</dbReference>
<keyword evidence="7" id="KW-0808">Transferase</keyword>
<dbReference type="GeneID" id="28977842"/>
<evidence type="ECO:0000313" key="19">
    <source>
        <dbReference type="EMBL" id="KPV74000.1"/>
    </source>
</evidence>
<dbReference type="Gene3D" id="3.30.200.20">
    <property type="entry name" value="Phosphorylase Kinase, domain 1"/>
    <property type="match status" value="1"/>
</dbReference>
<evidence type="ECO:0000256" key="10">
    <source>
        <dbReference type="ARBA" id="ARBA00023136"/>
    </source>
</evidence>
<keyword evidence="9 15" id="KW-1133">Transmembrane helix</keyword>
<dbReference type="GO" id="GO:0033554">
    <property type="term" value="P:cellular response to stress"/>
    <property type="evidence" value="ECO:0007669"/>
    <property type="project" value="UniProtKB-ARBA"/>
</dbReference>
<dbReference type="PROSITE" id="PS50011">
    <property type="entry name" value="PROTEIN_KINASE_DOM"/>
    <property type="match status" value="2"/>
</dbReference>
<feature type="transmembrane region" description="Helical" evidence="15">
    <location>
        <begin position="310"/>
        <end position="329"/>
    </location>
</feature>
<reference evidence="19 20" key="1">
    <citation type="journal article" date="2015" name="Front. Microbiol.">
        <title>Genome sequence of the plant growth promoting endophytic yeast Rhodotorula graminis WP1.</title>
        <authorList>
            <person name="Firrincieli A."/>
            <person name="Otillar R."/>
            <person name="Salamov A."/>
            <person name="Schmutz J."/>
            <person name="Khan Z."/>
            <person name="Redman R.S."/>
            <person name="Fleck N.D."/>
            <person name="Lindquist E."/>
            <person name="Grigoriev I.V."/>
            <person name="Doty S.L."/>
        </authorList>
    </citation>
    <scope>NUCLEOTIDE SEQUENCE [LARGE SCALE GENOMIC DNA]</scope>
    <source>
        <strain evidence="19 20">WP1</strain>
    </source>
</reference>
<evidence type="ECO:0000256" key="9">
    <source>
        <dbReference type="ARBA" id="ARBA00022989"/>
    </source>
</evidence>
<dbReference type="Pfam" id="PF05773">
    <property type="entry name" value="RWD"/>
    <property type="match status" value="1"/>
</dbReference>
<name>A0A0P9EP59_RHOGW</name>
<feature type="region of interest" description="Disordered" evidence="14">
    <location>
        <begin position="1352"/>
        <end position="1478"/>
    </location>
</feature>
<feature type="region of interest" description="Disordered" evidence="14">
    <location>
        <begin position="664"/>
        <end position="690"/>
    </location>
</feature>
<feature type="binding site" evidence="13">
    <location>
        <position position="1309"/>
    </location>
    <ligand>
        <name>ATP</name>
        <dbReference type="ChEBI" id="CHEBI:30616"/>
    </ligand>
</feature>
<feature type="region of interest" description="Disordered" evidence="14">
    <location>
        <begin position="381"/>
        <end position="420"/>
    </location>
</feature>
<proteinExistence type="predicted"/>
<dbReference type="PROSITE" id="PS00107">
    <property type="entry name" value="PROTEIN_KINASE_ATP"/>
    <property type="match status" value="1"/>
</dbReference>
<evidence type="ECO:0000256" key="2">
    <source>
        <dbReference type="ARBA" id="ARBA00012513"/>
    </source>
</evidence>
<gene>
    <name evidence="19" type="ORF">RHOBADRAFT_54576</name>
</gene>
<evidence type="ECO:0000256" key="15">
    <source>
        <dbReference type="SAM" id="Phobius"/>
    </source>
</evidence>
<evidence type="ECO:0000259" key="16">
    <source>
        <dbReference type="PROSITE" id="PS50011"/>
    </source>
</evidence>
<feature type="compositionally biased region" description="Basic and acidic residues" evidence="14">
    <location>
        <begin position="400"/>
        <end position="410"/>
    </location>
</feature>
<dbReference type="Gene3D" id="3.30.930.10">
    <property type="entry name" value="Bira Bifunctional Protein, Domain 2"/>
    <property type="match status" value="1"/>
</dbReference>
<dbReference type="InterPro" id="IPR020846">
    <property type="entry name" value="MFS_dom"/>
</dbReference>
<dbReference type="PANTHER" id="PTHR23511">
    <property type="entry name" value="SYNAPTIC VESICLE GLYCOPROTEIN 2"/>
    <property type="match status" value="1"/>
</dbReference>
<dbReference type="OrthoDB" id="341578at2759"/>
<dbReference type="PANTHER" id="PTHR23511:SF5">
    <property type="entry name" value="MAJOR FACILITATOR-TYPE TRANSPORTER HXNZ-RELATED"/>
    <property type="match status" value="1"/>
</dbReference>
<dbReference type="GO" id="GO:0009893">
    <property type="term" value="P:positive regulation of metabolic process"/>
    <property type="evidence" value="ECO:0007669"/>
    <property type="project" value="UniProtKB-ARBA"/>
</dbReference>
<feature type="transmembrane region" description="Helical" evidence="15">
    <location>
        <begin position="211"/>
        <end position="237"/>
    </location>
</feature>
<evidence type="ECO:0000256" key="5">
    <source>
        <dbReference type="ARBA" id="ARBA00022692"/>
    </source>
</evidence>
<feature type="domain" description="Protein kinase" evidence="16">
    <location>
        <begin position="917"/>
        <end position="1220"/>
    </location>
</feature>
<dbReference type="CDD" id="cd17316">
    <property type="entry name" value="MFS_SV2_like"/>
    <property type="match status" value="1"/>
</dbReference>
<evidence type="ECO:0000256" key="3">
    <source>
        <dbReference type="ARBA" id="ARBA00022448"/>
    </source>
</evidence>
<feature type="compositionally biased region" description="Low complexity" evidence="14">
    <location>
        <begin position="381"/>
        <end position="392"/>
    </location>
</feature>
<dbReference type="CDD" id="cd14046">
    <property type="entry name" value="STKc_EIF2AK4_GCN2_rpt2"/>
    <property type="match status" value="1"/>
</dbReference>
<dbReference type="InterPro" id="IPR045864">
    <property type="entry name" value="aa-tRNA-synth_II/BPL/LPL"/>
</dbReference>
<feature type="domain" description="Major facilitator superfamily (MFS) profile" evidence="17">
    <location>
        <begin position="121"/>
        <end position="670"/>
    </location>
</feature>
<dbReference type="SUPFAM" id="SSF54495">
    <property type="entry name" value="UBC-like"/>
    <property type="match status" value="1"/>
</dbReference>
<comment type="catalytic activity">
    <reaction evidence="11">
        <text>L-threonyl-[protein] + ATP = O-phospho-L-threonyl-[protein] + ADP + H(+)</text>
        <dbReference type="Rhea" id="RHEA:46608"/>
        <dbReference type="Rhea" id="RHEA-COMP:11060"/>
        <dbReference type="Rhea" id="RHEA-COMP:11605"/>
        <dbReference type="ChEBI" id="CHEBI:15378"/>
        <dbReference type="ChEBI" id="CHEBI:30013"/>
        <dbReference type="ChEBI" id="CHEBI:30616"/>
        <dbReference type="ChEBI" id="CHEBI:61977"/>
        <dbReference type="ChEBI" id="CHEBI:456216"/>
        <dbReference type="EC" id="2.7.11.1"/>
    </reaction>
</comment>
<dbReference type="GO" id="GO:0016020">
    <property type="term" value="C:membrane"/>
    <property type="evidence" value="ECO:0007669"/>
    <property type="project" value="UniProtKB-SubCell"/>
</dbReference>
<dbReference type="Gene3D" id="3.10.110.10">
    <property type="entry name" value="Ubiquitin Conjugating Enzyme"/>
    <property type="match status" value="1"/>
</dbReference>
<feature type="transmembrane region" description="Helical" evidence="15">
    <location>
        <begin position="258"/>
        <end position="282"/>
    </location>
</feature>
<dbReference type="InterPro" id="IPR036621">
    <property type="entry name" value="Anticodon-bd_dom_sf"/>
</dbReference>